<reference evidence="2 3" key="1">
    <citation type="submission" date="2022-05" db="EMBL/GenBank/DDBJ databases">
        <title>A multi-omics perspective on studying reproductive biology in Daphnia sinensis.</title>
        <authorList>
            <person name="Jia J."/>
        </authorList>
    </citation>
    <scope>NUCLEOTIDE SEQUENCE [LARGE SCALE GENOMIC DNA]</scope>
    <source>
        <strain evidence="2 3">WSL</strain>
    </source>
</reference>
<feature type="region of interest" description="Disordered" evidence="1">
    <location>
        <begin position="1"/>
        <end position="42"/>
    </location>
</feature>
<evidence type="ECO:0000256" key="1">
    <source>
        <dbReference type="SAM" id="MobiDB-lite"/>
    </source>
</evidence>
<sequence>MPSRRPPLTEEQKAEKNAKLRARRAAETAEAREKRLQEDRERKAALRIRRFNNDKMLKSFAAQDSRQRIARQQETSEQGEIRRKQDNLHHQVLFIKSREDQGVVTASTSSSKQKNFESKSSWMQDQDTSETTTKIGQSNNVTILPTVLLLILPTPIAQEVEQIKVEDACKDSLPVQPPHPVPSTQLLRLLHQHDENGEQMNLSDLELSDPDVPVKSTVSIENERKEIASDVLNQQKTKGIPCSSPVPNSVIVQTFNNLHPVPAKQPHILPIQSNSTPNLESQAKLVTLFLPPATPESLPNVIAKTKSHALSSSSRAIKPKTTKPRLILPRQSRSTPGVLLTWSFNQTSQIPLAISAVIPRIVEPSCKKSTALPIVHDSLPKKATPTQSSVAPESESLPNETPGTKSHTITLTDEVVEPKVATGIPKKTITDKSLLKGPHAAGKEISGSLHPAGVLQNCLRQEKSSNSNPAQNPGTILKSLRPFRPLRLPGSALVKDATATHPILITAKSNIS</sequence>
<evidence type="ECO:0000313" key="2">
    <source>
        <dbReference type="EMBL" id="KAI9563108.1"/>
    </source>
</evidence>
<feature type="compositionally biased region" description="Polar residues" evidence="1">
    <location>
        <begin position="384"/>
        <end position="410"/>
    </location>
</feature>
<evidence type="ECO:0000313" key="3">
    <source>
        <dbReference type="Proteomes" id="UP000820818"/>
    </source>
</evidence>
<gene>
    <name evidence="2" type="ORF">GHT06_010565</name>
</gene>
<feature type="compositionally biased region" description="Polar residues" evidence="1">
    <location>
        <begin position="464"/>
        <end position="474"/>
    </location>
</feature>
<protein>
    <submittedName>
        <fullName evidence="2">Uncharacterized protein</fullName>
    </submittedName>
</protein>
<accession>A0AAD5LIV4</accession>
<dbReference type="Proteomes" id="UP000820818">
    <property type="component" value="Linkage Group LG2"/>
</dbReference>
<feature type="region of interest" description="Disordered" evidence="1">
    <location>
        <begin position="377"/>
        <end position="410"/>
    </location>
</feature>
<keyword evidence="3" id="KW-1185">Reference proteome</keyword>
<dbReference type="AlphaFoldDB" id="A0AAD5LIV4"/>
<name>A0AAD5LIV4_9CRUS</name>
<proteinExistence type="predicted"/>
<organism evidence="2 3">
    <name type="scientific">Daphnia sinensis</name>
    <dbReference type="NCBI Taxonomy" id="1820382"/>
    <lineage>
        <taxon>Eukaryota</taxon>
        <taxon>Metazoa</taxon>
        <taxon>Ecdysozoa</taxon>
        <taxon>Arthropoda</taxon>
        <taxon>Crustacea</taxon>
        <taxon>Branchiopoda</taxon>
        <taxon>Diplostraca</taxon>
        <taxon>Cladocera</taxon>
        <taxon>Anomopoda</taxon>
        <taxon>Daphniidae</taxon>
        <taxon>Daphnia</taxon>
        <taxon>Daphnia similis group</taxon>
    </lineage>
</organism>
<feature type="region of interest" description="Disordered" evidence="1">
    <location>
        <begin position="62"/>
        <end position="85"/>
    </location>
</feature>
<feature type="region of interest" description="Disordered" evidence="1">
    <location>
        <begin position="106"/>
        <end position="133"/>
    </location>
</feature>
<feature type="region of interest" description="Disordered" evidence="1">
    <location>
        <begin position="462"/>
        <end position="482"/>
    </location>
</feature>
<comment type="caution">
    <text evidence="2">The sequence shown here is derived from an EMBL/GenBank/DDBJ whole genome shotgun (WGS) entry which is preliminary data.</text>
</comment>
<feature type="compositionally biased region" description="Basic and acidic residues" evidence="1">
    <location>
        <begin position="7"/>
        <end position="42"/>
    </location>
</feature>
<dbReference type="EMBL" id="WJBH02000002">
    <property type="protein sequence ID" value="KAI9563108.1"/>
    <property type="molecule type" value="Genomic_DNA"/>
</dbReference>